<gene>
    <name evidence="7" type="ORF">EDI_144550</name>
</gene>
<keyword evidence="3 5" id="KW-0808">Transferase</keyword>
<feature type="transmembrane region" description="Helical" evidence="6">
    <location>
        <begin position="141"/>
        <end position="159"/>
    </location>
</feature>
<keyword evidence="6" id="KW-0812">Transmembrane</keyword>
<dbReference type="PANTHER" id="PTHR10414:SF77">
    <property type="entry name" value="CDP-ALCOHOL PHOSPHATIDYLTRANSFERASE FAMILY PROTEIN"/>
    <property type="match status" value="1"/>
</dbReference>
<dbReference type="GO" id="GO:0016020">
    <property type="term" value="C:membrane"/>
    <property type="evidence" value="ECO:0007669"/>
    <property type="project" value="UniProtKB-SubCell"/>
</dbReference>
<name>B0EM31_ENTDS</name>
<organism evidence="8">
    <name type="scientific">Entamoeba dispar (strain ATCC PRA-260 / SAW760)</name>
    <dbReference type="NCBI Taxonomy" id="370354"/>
    <lineage>
        <taxon>Eukaryota</taxon>
        <taxon>Amoebozoa</taxon>
        <taxon>Evosea</taxon>
        <taxon>Archamoebae</taxon>
        <taxon>Mastigamoebida</taxon>
        <taxon>Entamoebidae</taxon>
        <taxon>Entamoeba</taxon>
    </lineage>
</organism>
<dbReference type="PIRSF" id="PIRSF015665">
    <property type="entry name" value="CHOPT"/>
    <property type="match status" value="1"/>
</dbReference>
<evidence type="ECO:0000256" key="5">
    <source>
        <dbReference type="RuleBase" id="RU003750"/>
    </source>
</evidence>
<keyword evidence="4 6" id="KW-0472">Membrane</keyword>
<dbReference type="FunFam" id="1.20.120.1760:FF:000015">
    <property type="entry name" value="CDP-alcohol phosphatidyltransferase family protein"/>
    <property type="match status" value="1"/>
</dbReference>
<feature type="transmembrane region" description="Helical" evidence="6">
    <location>
        <begin position="303"/>
        <end position="320"/>
    </location>
</feature>
<evidence type="ECO:0000256" key="2">
    <source>
        <dbReference type="ARBA" id="ARBA00010441"/>
    </source>
</evidence>
<dbReference type="InterPro" id="IPR014472">
    <property type="entry name" value="CHOPT"/>
</dbReference>
<feature type="transmembrane region" description="Helical" evidence="6">
    <location>
        <begin position="180"/>
        <end position="202"/>
    </location>
</feature>
<dbReference type="InterPro" id="IPR048254">
    <property type="entry name" value="CDP_ALCOHOL_P_TRANSF_CS"/>
</dbReference>
<dbReference type="InterPro" id="IPR043130">
    <property type="entry name" value="CDP-OH_PTrfase_TM_dom"/>
</dbReference>
<evidence type="ECO:0000256" key="3">
    <source>
        <dbReference type="ARBA" id="ARBA00022679"/>
    </source>
</evidence>
<comment type="similarity">
    <text evidence="2 5">Belongs to the CDP-alcohol phosphatidyltransferase class-I family.</text>
</comment>
<evidence type="ECO:0000313" key="8">
    <source>
        <dbReference type="Proteomes" id="UP000008076"/>
    </source>
</evidence>
<dbReference type="EC" id="2.7.8.1" evidence="7"/>
<dbReference type="Proteomes" id="UP000008076">
    <property type="component" value="Unassembled WGS sequence"/>
</dbReference>
<accession>B0EM31</accession>
<dbReference type="eggNOG" id="KOG2877">
    <property type="taxonomic scope" value="Eukaryota"/>
</dbReference>
<comment type="subcellular location">
    <subcellularLocation>
        <location evidence="1">Membrane</location>
    </subcellularLocation>
</comment>
<dbReference type="Gene3D" id="1.20.120.1760">
    <property type="match status" value="1"/>
</dbReference>
<keyword evidence="8" id="KW-1185">Reference proteome</keyword>
<keyword evidence="6" id="KW-1133">Transmembrane helix</keyword>
<dbReference type="GeneID" id="5884340"/>
<feature type="transmembrane region" description="Helical" evidence="6">
    <location>
        <begin position="76"/>
        <end position="95"/>
    </location>
</feature>
<dbReference type="AlphaFoldDB" id="B0EM31"/>
<evidence type="ECO:0000256" key="1">
    <source>
        <dbReference type="ARBA" id="ARBA00004370"/>
    </source>
</evidence>
<reference evidence="8" key="1">
    <citation type="submission" date="2007-12" db="EMBL/GenBank/DDBJ databases">
        <title>Annotation of Entamoeba dispar SAW760.</title>
        <authorList>
            <person name="Lorenzi H."/>
            <person name="Inman J."/>
            <person name="Schobel S."/>
            <person name="Amedeo P."/>
            <person name="Caler E."/>
        </authorList>
    </citation>
    <scope>NUCLEOTIDE SEQUENCE [LARGE SCALE GENOMIC DNA]</scope>
    <source>
        <strain evidence="8">ATCC PRA-260 / SAW760</strain>
    </source>
</reference>
<dbReference type="KEGG" id="edi:EDI_144550"/>
<evidence type="ECO:0000256" key="4">
    <source>
        <dbReference type="ARBA" id="ARBA00023136"/>
    </source>
</evidence>
<proteinExistence type="inferred from homology"/>
<dbReference type="GO" id="GO:0004307">
    <property type="term" value="F:ethanolaminephosphotransferase activity"/>
    <property type="evidence" value="ECO:0007669"/>
    <property type="project" value="UniProtKB-EC"/>
</dbReference>
<feature type="transmembrane region" description="Helical" evidence="6">
    <location>
        <begin position="208"/>
        <end position="226"/>
    </location>
</feature>
<dbReference type="PROSITE" id="PS00379">
    <property type="entry name" value="CDP_ALCOHOL_P_TRANSF"/>
    <property type="match status" value="1"/>
</dbReference>
<sequence>MFISKEGLQSLHNYSFKGEDHSFCANHILAPFIWEPLLKNVIPRWLAPNILTTVGFISMTFAWIVLAIATPTGTEPIHPIVYLLTIICIFIYQIADNIDGRQARRTKNATPLGELFDHGNDSLMIGIFALVVVLALRTTTILTLSVLLMLYLIFFLSHWEEYHTGVLILGPLLNPTELQLMVIGMLLGETVYSDIISISIFGFQINTTIAYCVIFGAFGALAMYSYNVYAFIKETKKCSFKDSLKRLFPFMQFFILTGILFLLTDELFIRNNFHSIVAITILLNAFITQRIILNRICKEEVNLYYYINIIYAIYVFLMVCNIQKDLITFIMLLISIGQESLFAISVSLTMSKEIGINKCLIVILPYFYNYSVNIFNYSNYIHLINHSNLLYSIFFHTCGVISNSGFDIHIFNLGQADSQLIVFPSGYSILMMW</sequence>
<feature type="transmembrane region" description="Helical" evidence="6">
    <location>
        <begin position="46"/>
        <end position="70"/>
    </location>
</feature>
<dbReference type="EMBL" id="DS549954">
    <property type="protein sequence ID" value="EDR24425.1"/>
    <property type="molecule type" value="Genomic_DNA"/>
</dbReference>
<dbReference type="PANTHER" id="PTHR10414">
    <property type="entry name" value="ETHANOLAMINEPHOSPHOTRANSFERASE"/>
    <property type="match status" value="1"/>
</dbReference>
<dbReference type="InterPro" id="IPR000462">
    <property type="entry name" value="CDP-OH_P_trans"/>
</dbReference>
<dbReference type="OrthoDB" id="196717at2759"/>
<dbReference type="Pfam" id="PF01066">
    <property type="entry name" value="CDP-OH_P_transf"/>
    <property type="match status" value="1"/>
</dbReference>
<feature type="transmembrane region" description="Helical" evidence="6">
    <location>
        <begin position="326"/>
        <end position="348"/>
    </location>
</feature>
<evidence type="ECO:0000313" key="7">
    <source>
        <dbReference type="EMBL" id="EDR24425.1"/>
    </source>
</evidence>
<protein>
    <submittedName>
        <fullName evidence="7">Choline/ethanolaminephosphotransferase, putative</fullName>
        <ecNumber evidence="7">2.7.8.1</ecNumber>
    </submittedName>
</protein>
<evidence type="ECO:0000256" key="6">
    <source>
        <dbReference type="SAM" id="Phobius"/>
    </source>
</evidence>
<feature type="transmembrane region" description="Helical" evidence="6">
    <location>
        <begin position="276"/>
        <end position="296"/>
    </location>
</feature>
<dbReference type="GO" id="GO:0008654">
    <property type="term" value="P:phospholipid biosynthetic process"/>
    <property type="evidence" value="ECO:0007669"/>
    <property type="project" value="InterPro"/>
</dbReference>
<dbReference type="RefSeq" id="XP_001739211.1">
    <property type="nucleotide sequence ID" value="XM_001739159.1"/>
</dbReference>
<feature type="transmembrane region" description="Helical" evidence="6">
    <location>
        <begin position="247"/>
        <end position="264"/>
    </location>
</feature>